<keyword evidence="7 9" id="KW-0234">DNA repair</keyword>
<dbReference type="RefSeq" id="WP_207162453.1">
    <property type="nucleotide sequence ID" value="NZ_CP071382.1"/>
</dbReference>
<evidence type="ECO:0000256" key="5">
    <source>
        <dbReference type="ARBA" id="ARBA00022763"/>
    </source>
</evidence>
<dbReference type="EMBL" id="CP071382">
    <property type="protein sequence ID" value="QSV44639.1"/>
    <property type="molecule type" value="Genomic_DNA"/>
</dbReference>
<evidence type="ECO:0000256" key="3">
    <source>
        <dbReference type="ARBA" id="ARBA00021315"/>
    </source>
</evidence>
<dbReference type="PANTHER" id="PTHR11059">
    <property type="entry name" value="DNA REPAIR PROTEIN RECN"/>
    <property type="match status" value="1"/>
</dbReference>
<accession>A0ABX7PZS6</accession>
<dbReference type="Proteomes" id="UP000663651">
    <property type="component" value="Chromosome"/>
</dbReference>
<dbReference type="SUPFAM" id="SSF52540">
    <property type="entry name" value="P-loop containing nucleoside triphosphate hydrolases"/>
    <property type="match status" value="1"/>
</dbReference>
<proteinExistence type="inferred from homology"/>
<name>A0ABX7PZS6_9BACT</name>
<dbReference type="NCBIfam" id="TIGR00634">
    <property type="entry name" value="recN"/>
    <property type="match status" value="1"/>
</dbReference>
<dbReference type="NCBIfam" id="NF008121">
    <property type="entry name" value="PRK10869.1"/>
    <property type="match status" value="1"/>
</dbReference>
<dbReference type="PIRSF" id="PIRSF003128">
    <property type="entry name" value="RecN"/>
    <property type="match status" value="1"/>
</dbReference>
<protein>
    <recommendedName>
        <fullName evidence="3 9">DNA repair protein RecN</fullName>
    </recommendedName>
    <alternativeName>
        <fullName evidence="8 9">Recombination protein N</fullName>
    </alternativeName>
</protein>
<reference evidence="12 13" key="1">
    <citation type="submission" date="2021-03" db="EMBL/GenBank/DDBJ databases">
        <title>Geobacter metallireducens gen. nov. sp. nov., a microorganism capable of coupling the complete oxidation of organic compounds to the reduction of iron and other metals.</title>
        <authorList>
            <person name="Li Y."/>
        </authorList>
    </citation>
    <scope>NUCLEOTIDE SEQUENCE [LARGE SCALE GENOMIC DNA]</scope>
    <source>
        <strain evidence="12 13">Jerry-YX</strain>
    </source>
</reference>
<dbReference type="InterPro" id="IPR003395">
    <property type="entry name" value="RecF/RecN/SMC_N"/>
</dbReference>
<gene>
    <name evidence="12" type="primary">recN</name>
    <name evidence="12" type="ORF">JZM60_10710</name>
</gene>
<keyword evidence="4" id="KW-0547">Nucleotide-binding</keyword>
<evidence type="ECO:0000259" key="11">
    <source>
        <dbReference type="Pfam" id="PF02463"/>
    </source>
</evidence>
<evidence type="ECO:0000256" key="6">
    <source>
        <dbReference type="ARBA" id="ARBA00022840"/>
    </source>
</evidence>
<sequence>MLLDLSIKNLAIIDTLHVTFNPGLTILTGETGAGKSIIIDAVNLIMGGRASAGLIRTGADEATVEAVFALPEGSPLGARLAEAGIECDGELLVKRVVSRSGRNRVFIGGSLSTLAILSEVASELINIYGQHESQTLLRTDNHLMLLDGFRGILPLREAYGALYADYRSTLDRLRALEEGEREAARRLDLLAFQSREIREAALSPGEDEDLERERGLLAHGEKLLCASQEAYAALYGDDGAVLDRLAEVKGKVAGIAAIDESLAPLADSLADAAAQLEDAAFTLRDYSARVEADPARLERVEERLDQIRRLKKKYAPTVEGIIAYGEEADREIEALENRGQTRGELEADLARLREELDRKGAELSAERRIAAKELKKAMEAEIHQLAMKHALFEVAFEELPEPRAAGRERVEFLLSPNPGEAPKPLSKIASGGELSRLMLALKQVHPESDVPTLVFDEVDTGIGGATSALVGEKLKRVSRGQQVLCITHLPQVAAFADHHYLVEKRVEGGRTATAVTPLEGEARVAEMARMLGGMTITGRTMEHAREMIAQGERG</sequence>
<dbReference type="Gene3D" id="3.40.50.300">
    <property type="entry name" value="P-loop containing nucleotide triphosphate hydrolases"/>
    <property type="match status" value="2"/>
</dbReference>
<keyword evidence="13" id="KW-1185">Reference proteome</keyword>
<dbReference type="PANTHER" id="PTHR11059:SF0">
    <property type="entry name" value="DNA REPAIR PROTEIN RECN"/>
    <property type="match status" value="1"/>
</dbReference>
<comment type="function">
    <text evidence="1 9">May be involved in recombinational repair of damaged DNA.</text>
</comment>
<keyword evidence="10" id="KW-0175">Coiled coil</keyword>
<comment type="similarity">
    <text evidence="2 9">Belongs to the RecN family.</text>
</comment>
<keyword evidence="5 9" id="KW-0227">DNA damage</keyword>
<evidence type="ECO:0000313" key="12">
    <source>
        <dbReference type="EMBL" id="QSV44639.1"/>
    </source>
</evidence>
<evidence type="ECO:0000313" key="13">
    <source>
        <dbReference type="Proteomes" id="UP000663651"/>
    </source>
</evidence>
<evidence type="ECO:0000256" key="1">
    <source>
        <dbReference type="ARBA" id="ARBA00003618"/>
    </source>
</evidence>
<dbReference type="InterPro" id="IPR004604">
    <property type="entry name" value="DNA_recomb/repair_RecN"/>
</dbReference>
<feature type="coiled-coil region" evidence="10">
    <location>
        <begin position="335"/>
        <end position="369"/>
    </location>
</feature>
<keyword evidence="6" id="KW-0067">ATP-binding</keyword>
<feature type="domain" description="RecF/RecN/SMC N-terminal" evidence="11">
    <location>
        <begin position="7"/>
        <end position="504"/>
    </location>
</feature>
<evidence type="ECO:0000256" key="4">
    <source>
        <dbReference type="ARBA" id="ARBA00022741"/>
    </source>
</evidence>
<dbReference type="Pfam" id="PF02463">
    <property type="entry name" value="SMC_N"/>
    <property type="match status" value="1"/>
</dbReference>
<dbReference type="CDD" id="cd03241">
    <property type="entry name" value="ABC_RecN"/>
    <property type="match status" value="2"/>
</dbReference>
<evidence type="ECO:0000256" key="9">
    <source>
        <dbReference type="PIRNR" id="PIRNR003128"/>
    </source>
</evidence>
<evidence type="ECO:0000256" key="10">
    <source>
        <dbReference type="SAM" id="Coils"/>
    </source>
</evidence>
<evidence type="ECO:0000256" key="2">
    <source>
        <dbReference type="ARBA" id="ARBA00009441"/>
    </source>
</evidence>
<dbReference type="InterPro" id="IPR027417">
    <property type="entry name" value="P-loop_NTPase"/>
</dbReference>
<evidence type="ECO:0000256" key="7">
    <source>
        <dbReference type="ARBA" id="ARBA00023204"/>
    </source>
</evidence>
<organism evidence="12 13">
    <name type="scientific">Geobacter benzoatilyticus</name>
    <dbReference type="NCBI Taxonomy" id="2815309"/>
    <lineage>
        <taxon>Bacteria</taxon>
        <taxon>Pseudomonadati</taxon>
        <taxon>Thermodesulfobacteriota</taxon>
        <taxon>Desulfuromonadia</taxon>
        <taxon>Geobacterales</taxon>
        <taxon>Geobacteraceae</taxon>
        <taxon>Geobacter</taxon>
    </lineage>
</organism>
<evidence type="ECO:0000256" key="8">
    <source>
        <dbReference type="ARBA" id="ARBA00033408"/>
    </source>
</evidence>